<dbReference type="Proteomes" id="UP000595437">
    <property type="component" value="Chromosome 15"/>
</dbReference>
<organism evidence="1 2">
    <name type="scientific">Caligus rogercresseyi</name>
    <name type="common">Sea louse</name>
    <dbReference type="NCBI Taxonomy" id="217165"/>
    <lineage>
        <taxon>Eukaryota</taxon>
        <taxon>Metazoa</taxon>
        <taxon>Ecdysozoa</taxon>
        <taxon>Arthropoda</taxon>
        <taxon>Crustacea</taxon>
        <taxon>Multicrustacea</taxon>
        <taxon>Hexanauplia</taxon>
        <taxon>Copepoda</taxon>
        <taxon>Siphonostomatoida</taxon>
        <taxon>Caligidae</taxon>
        <taxon>Caligus</taxon>
    </lineage>
</organism>
<protein>
    <submittedName>
        <fullName evidence="1">Uncharacterized protein</fullName>
    </submittedName>
</protein>
<proteinExistence type="predicted"/>
<dbReference type="AlphaFoldDB" id="A0A7T8JVP4"/>
<feature type="non-terminal residue" evidence="1">
    <location>
        <position position="1"/>
    </location>
</feature>
<sequence>LPHNSAAANTANPYLHSLYAAPYALQANQAGLISLAAAQNPMAAATASTGNPLLDAYASQYAAALAAAVGYPVASMNGIDAASTQQAAAGK</sequence>
<evidence type="ECO:0000313" key="1">
    <source>
        <dbReference type="EMBL" id="QQP36249.1"/>
    </source>
</evidence>
<keyword evidence="2" id="KW-1185">Reference proteome</keyword>
<accession>A0A7T8JVP4</accession>
<gene>
    <name evidence="1" type="ORF">FKW44_021290</name>
</gene>
<dbReference type="EMBL" id="CP045904">
    <property type="protein sequence ID" value="QQP36249.1"/>
    <property type="molecule type" value="Genomic_DNA"/>
</dbReference>
<reference evidence="2" key="1">
    <citation type="submission" date="2021-01" db="EMBL/GenBank/DDBJ databases">
        <title>Caligus Genome Assembly.</title>
        <authorList>
            <person name="Gallardo-Escarate C."/>
        </authorList>
    </citation>
    <scope>NUCLEOTIDE SEQUENCE [LARGE SCALE GENOMIC DNA]</scope>
</reference>
<name>A0A7T8JVP4_CALRO</name>
<evidence type="ECO:0000313" key="2">
    <source>
        <dbReference type="Proteomes" id="UP000595437"/>
    </source>
</evidence>